<evidence type="ECO:0000256" key="11">
    <source>
        <dbReference type="ARBA" id="ARBA00038905"/>
    </source>
</evidence>
<dbReference type="AlphaFoldDB" id="A0A9X3LGN4"/>
<dbReference type="InterPro" id="IPR015797">
    <property type="entry name" value="NUDIX_hydrolase-like_dom_sf"/>
</dbReference>
<evidence type="ECO:0000256" key="2">
    <source>
        <dbReference type="ARBA" id="ARBA00005582"/>
    </source>
</evidence>
<dbReference type="PANTHER" id="PTHR47707:SF1">
    <property type="entry name" value="NUDIX HYDROLASE FAMILY PROTEIN"/>
    <property type="match status" value="1"/>
</dbReference>
<dbReference type="Gene3D" id="3.90.79.10">
    <property type="entry name" value="Nucleoside Triphosphate Pyrophosphohydrolase"/>
    <property type="match status" value="1"/>
</dbReference>
<evidence type="ECO:0000256" key="5">
    <source>
        <dbReference type="ARBA" id="ARBA00022723"/>
    </source>
</evidence>
<evidence type="ECO:0000256" key="13">
    <source>
        <dbReference type="PIRSR" id="PIRSR603561-2"/>
    </source>
</evidence>
<dbReference type="EC" id="3.6.1.55" evidence="11"/>
<reference evidence="16" key="1">
    <citation type="submission" date="2022-05" db="EMBL/GenBank/DDBJ databases">
        <authorList>
            <person name="Colautti A."/>
            <person name="Iacumin L."/>
        </authorList>
    </citation>
    <scope>NUCLEOTIDE SEQUENCE</scope>
    <source>
        <strain evidence="16">SK 55</strain>
    </source>
</reference>
<evidence type="ECO:0000256" key="1">
    <source>
        <dbReference type="ARBA" id="ARBA00001946"/>
    </source>
</evidence>
<feature type="binding site" evidence="12">
    <location>
        <begin position="35"/>
        <end position="38"/>
    </location>
    <ligand>
        <name>8-oxo-dGTP</name>
        <dbReference type="ChEBI" id="CHEBI:77896"/>
    </ligand>
</feature>
<organism evidence="16 17">
    <name type="scientific">Paenisporosarcina quisquiliarum</name>
    <dbReference type="NCBI Taxonomy" id="365346"/>
    <lineage>
        <taxon>Bacteria</taxon>
        <taxon>Bacillati</taxon>
        <taxon>Bacillota</taxon>
        <taxon>Bacilli</taxon>
        <taxon>Bacillales</taxon>
        <taxon>Caryophanaceae</taxon>
        <taxon>Paenisporosarcina</taxon>
    </lineage>
</organism>
<keyword evidence="7 14" id="KW-0378">Hydrolase</keyword>
<dbReference type="PROSITE" id="PS00893">
    <property type="entry name" value="NUDIX_BOX"/>
    <property type="match status" value="1"/>
</dbReference>
<dbReference type="InterPro" id="IPR047127">
    <property type="entry name" value="MutT-like"/>
</dbReference>
<dbReference type="NCBIfam" id="TIGR00586">
    <property type="entry name" value="mutt"/>
    <property type="match status" value="1"/>
</dbReference>
<comment type="cofactor">
    <cofactor evidence="1 13">
        <name>Mg(2+)</name>
        <dbReference type="ChEBI" id="CHEBI:18420"/>
    </cofactor>
</comment>
<dbReference type="GO" id="GO:0044716">
    <property type="term" value="F:8-oxo-GDP phosphatase activity"/>
    <property type="evidence" value="ECO:0007669"/>
    <property type="project" value="TreeGrafter"/>
</dbReference>
<dbReference type="Proteomes" id="UP001152173">
    <property type="component" value="Unassembled WGS sequence"/>
</dbReference>
<keyword evidence="17" id="KW-1185">Reference proteome</keyword>
<evidence type="ECO:0000256" key="3">
    <source>
        <dbReference type="ARBA" id="ARBA00022457"/>
    </source>
</evidence>
<evidence type="ECO:0000256" key="14">
    <source>
        <dbReference type="RuleBase" id="RU003476"/>
    </source>
</evidence>
<evidence type="ECO:0000313" key="17">
    <source>
        <dbReference type="Proteomes" id="UP001152173"/>
    </source>
</evidence>
<name>A0A9X3LGN4_9BACL</name>
<dbReference type="InterPro" id="IPR020084">
    <property type="entry name" value="NUDIX_hydrolase_CS"/>
</dbReference>
<evidence type="ECO:0000256" key="10">
    <source>
        <dbReference type="ARBA" id="ARBA00035861"/>
    </source>
</evidence>
<gene>
    <name evidence="16" type="primary">mutT</name>
    <name evidence="16" type="ORF">M9R32_10430</name>
</gene>
<dbReference type="InterPro" id="IPR020476">
    <property type="entry name" value="Nudix_hydrolase"/>
</dbReference>
<proteinExistence type="inferred from homology"/>
<evidence type="ECO:0000256" key="8">
    <source>
        <dbReference type="ARBA" id="ARBA00022842"/>
    </source>
</evidence>
<feature type="binding site" evidence="12">
    <location>
        <position position="24"/>
    </location>
    <ligand>
        <name>8-oxo-dGTP</name>
        <dbReference type="ChEBI" id="CHEBI:77896"/>
    </ligand>
</feature>
<keyword evidence="5 13" id="KW-0479">Metal-binding</keyword>
<keyword evidence="4" id="KW-0235">DNA replication</keyword>
<evidence type="ECO:0000256" key="9">
    <source>
        <dbReference type="ARBA" id="ARBA00023204"/>
    </source>
</evidence>
<keyword evidence="8 13" id="KW-0460">Magnesium</keyword>
<protein>
    <recommendedName>
        <fullName evidence="11">8-oxo-dGTP diphosphatase</fullName>
        <ecNumber evidence="11">3.6.1.55</ecNumber>
    </recommendedName>
</protein>
<sequence length="137" mass="15556">MKKHINVVAAVINNDQNEILCALRSSVMALPNLWEFPGGKIEEGESHEIALVREIQEELGVHIKVGDKVEDTYYEYDTFTIQLTSYLARITAGDLKATEHAELKWVTINHLDELNWAPADIPAVEELKKLFEVKKVL</sequence>
<evidence type="ECO:0000256" key="6">
    <source>
        <dbReference type="ARBA" id="ARBA00022763"/>
    </source>
</evidence>
<dbReference type="Pfam" id="PF00293">
    <property type="entry name" value="NUDIX"/>
    <property type="match status" value="1"/>
</dbReference>
<evidence type="ECO:0000256" key="7">
    <source>
        <dbReference type="ARBA" id="ARBA00022801"/>
    </source>
</evidence>
<feature type="binding site" evidence="13">
    <location>
        <position position="38"/>
    </location>
    <ligand>
        <name>Mg(2+)</name>
        <dbReference type="ChEBI" id="CHEBI:18420"/>
    </ligand>
</feature>
<dbReference type="SUPFAM" id="SSF55811">
    <property type="entry name" value="Nudix"/>
    <property type="match status" value="1"/>
</dbReference>
<evidence type="ECO:0000313" key="16">
    <source>
        <dbReference type="EMBL" id="MCZ8537598.1"/>
    </source>
</evidence>
<dbReference type="PROSITE" id="PS51462">
    <property type="entry name" value="NUDIX"/>
    <property type="match status" value="1"/>
</dbReference>
<feature type="domain" description="Nudix hydrolase" evidence="15">
    <location>
        <begin position="2"/>
        <end position="128"/>
    </location>
</feature>
<dbReference type="GO" id="GO:0008413">
    <property type="term" value="F:8-oxo-7,8-dihydroguanosine triphosphate pyrophosphatase activity"/>
    <property type="evidence" value="ECO:0007669"/>
    <property type="project" value="InterPro"/>
</dbReference>
<comment type="similarity">
    <text evidence="2 14">Belongs to the Nudix hydrolase family.</text>
</comment>
<dbReference type="InterPro" id="IPR003561">
    <property type="entry name" value="Mutator_MutT"/>
</dbReference>
<dbReference type="RefSeq" id="WP_269926692.1">
    <property type="nucleotide sequence ID" value="NZ_JAMKBJ010000008.1"/>
</dbReference>
<dbReference type="InterPro" id="IPR000086">
    <property type="entry name" value="NUDIX_hydrolase_dom"/>
</dbReference>
<accession>A0A9X3LGN4</accession>
<evidence type="ECO:0000256" key="4">
    <source>
        <dbReference type="ARBA" id="ARBA00022705"/>
    </source>
</evidence>
<keyword evidence="9" id="KW-0234">DNA repair</keyword>
<dbReference type="PRINTS" id="PR00502">
    <property type="entry name" value="NUDIXFAMILY"/>
</dbReference>
<comment type="catalytic activity">
    <reaction evidence="10">
        <text>8-oxo-dGTP + H2O = 8-oxo-dGMP + diphosphate + H(+)</text>
        <dbReference type="Rhea" id="RHEA:31575"/>
        <dbReference type="ChEBI" id="CHEBI:15377"/>
        <dbReference type="ChEBI" id="CHEBI:15378"/>
        <dbReference type="ChEBI" id="CHEBI:33019"/>
        <dbReference type="ChEBI" id="CHEBI:63224"/>
        <dbReference type="ChEBI" id="CHEBI:77896"/>
        <dbReference type="EC" id="3.6.1.55"/>
    </reaction>
</comment>
<keyword evidence="6" id="KW-0227">DNA damage</keyword>
<keyword evidence="3" id="KW-0515">Mutator protein</keyword>
<dbReference type="GO" id="GO:0006281">
    <property type="term" value="P:DNA repair"/>
    <property type="evidence" value="ECO:0007669"/>
    <property type="project" value="UniProtKB-KW"/>
</dbReference>
<dbReference type="GO" id="GO:0006260">
    <property type="term" value="P:DNA replication"/>
    <property type="evidence" value="ECO:0007669"/>
    <property type="project" value="UniProtKB-KW"/>
</dbReference>
<dbReference type="GO" id="GO:0035539">
    <property type="term" value="F:8-oxo-7,8-dihydrodeoxyguanosine triphosphate pyrophosphatase activity"/>
    <property type="evidence" value="ECO:0007669"/>
    <property type="project" value="UniProtKB-EC"/>
</dbReference>
<dbReference type="PANTHER" id="PTHR47707">
    <property type="entry name" value="8-OXO-DGTP DIPHOSPHATASE"/>
    <property type="match status" value="1"/>
</dbReference>
<dbReference type="GO" id="GO:0046872">
    <property type="term" value="F:metal ion binding"/>
    <property type="evidence" value="ECO:0007669"/>
    <property type="project" value="UniProtKB-KW"/>
</dbReference>
<dbReference type="EMBL" id="JAMKBJ010000008">
    <property type="protein sequence ID" value="MCZ8537598.1"/>
    <property type="molecule type" value="Genomic_DNA"/>
</dbReference>
<evidence type="ECO:0000256" key="12">
    <source>
        <dbReference type="PIRSR" id="PIRSR603561-1"/>
    </source>
</evidence>
<evidence type="ECO:0000259" key="15">
    <source>
        <dbReference type="PROSITE" id="PS51462"/>
    </source>
</evidence>
<dbReference type="CDD" id="cd03425">
    <property type="entry name" value="NUDIX_MutT_NudA_like"/>
    <property type="match status" value="1"/>
</dbReference>
<comment type="caution">
    <text evidence="16">The sequence shown here is derived from an EMBL/GenBank/DDBJ whole genome shotgun (WGS) entry which is preliminary data.</text>
</comment>
<feature type="binding site" evidence="13">
    <location>
        <position position="58"/>
    </location>
    <ligand>
        <name>Mg(2+)</name>
        <dbReference type="ChEBI" id="CHEBI:18420"/>
    </ligand>
</feature>
<dbReference type="GO" id="GO:0044715">
    <property type="term" value="F:8-oxo-dGDP phosphatase activity"/>
    <property type="evidence" value="ECO:0007669"/>
    <property type="project" value="TreeGrafter"/>
</dbReference>